<feature type="region of interest" description="Disordered" evidence="1">
    <location>
        <begin position="222"/>
        <end position="253"/>
    </location>
</feature>
<evidence type="ECO:0000256" key="1">
    <source>
        <dbReference type="SAM" id="MobiDB-lite"/>
    </source>
</evidence>
<feature type="compositionally biased region" description="Basic and acidic residues" evidence="1">
    <location>
        <begin position="1"/>
        <end position="10"/>
    </location>
</feature>
<comment type="caution">
    <text evidence="2">The sequence shown here is derived from an EMBL/GenBank/DDBJ whole genome shotgun (WGS) entry which is preliminary data.</text>
</comment>
<feature type="region of interest" description="Disordered" evidence="1">
    <location>
        <begin position="280"/>
        <end position="309"/>
    </location>
</feature>
<proteinExistence type="predicted"/>
<evidence type="ECO:0000313" key="3">
    <source>
        <dbReference type="Proteomes" id="UP001287286"/>
    </source>
</evidence>
<feature type="compositionally biased region" description="Basic and acidic residues" evidence="1">
    <location>
        <begin position="280"/>
        <end position="293"/>
    </location>
</feature>
<evidence type="ECO:0000313" key="2">
    <source>
        <dbReference type="EMBL" id="KAK4071569.1"/>
    </source>
</evidence>
<reference evidence="2 3" key="1">
    <citation type="journal article" date="2024" name="Microbiol. Resour. Announc.">
        <title>Genome annotations for the ascomycete fungi Trichoderma harzianum, Trichoderma aggressivum, and Purpureocillium lilacinum.</title>
        <authorList>
            <person name="Beijen E.P.W."/>
            <person name="Ohm R.A."/>
        </authorList>
    </citation>
    <scope>NUCLEOTIDE SEQUENCE [LARGE SCALE GENOMIC DNA]</scope>
    <source>
        <strain evidence="2 3">CBS 150709</strain>
    </source>
</reference>
<gene>
    <name evidence="2" type="ORF">Purlil1_13369</name>
</gene>
<name>A0ABR0BEX4_PURLI</name>
<dbReference type="EMBL" id="JAWRVI010000209">
    <property type="protein sequence ID" value="KAK4071569.1"/>
    <property type="molecule type" value="Genomic_DNA"/>
</dbReference>
<dbReference type="Proteomes" id="UP001287286">
    <property type="component" value="Unassembled WGS sequence"/>
</dbReference>
<keyword evidence="3" id="KW-1185">Reference proteome</keyword>
<feature type="region of interest" description="Disordered" evidence="1">
    <location>
        <begin position="405"/>
        <end position="431"/>
    </location>
</feature>
<protein>
    <submittedName>
        <fullName evidence="2">Uncharacterized protein</fullName>
    </submittedName>
</protein>
<feature type="region of interest" description="Disordered" evidence="1">
    <location>
        <begin position="1"/>
        <end position="57"/>
    </location>
</feature>
<sequence>MAQRDDDLHRIASQAETPALPCRSQPPPSEAAVSIQSNEEAGGRVSRPAAPVKARDKWDSKLAQATTLQAPGQHASSGAACIKHSSVIDACCLQAPPARAQTSHVGPEHSISGSVVWFMACRDDRVADKRASGERPRASYLRTGRARTDYLADRSEEEHAGPVEEIPAALSLSQKSIEGLALFGAGEVCSNRDSTAAMVVRQPGPVTPGAAVIDSGSLFRLPGKGQQQWRPSASAHYERGSRRPSPSFSKSTPEGAILAKCLEQVLCRLDVRPFAPAGRIDRPARRLTRERQRSRTKTGQYPASSRPACRQKKSKWAVQALLRVHSTPSEGLVLACPADRQGRTRPGCAPIGDKASAEPRILLSATPQRRPSPAGLPDYACCPVASSVMGRSSCGRAHMQSWSHRSTLVTGQGLSEERSRSFPGRPPSPTVVGESMTWRLISRRHAENAQWSVRGTWHHIRHGRRVSDAVAAMPDT</sequence>
<accession>A0ABR0BEX4</accession>
<organism evidence="2 3">
    <name type="scientific">Purpureocillium lilacinum</name>
    <name type="common">Paecilomyces lilacinus</name>
    <dbReference type="NCBI Taxonomy" id="33203"/>
    <lineage>
        <taxon>Eukaryota</taxon>
        <taxon>Fungi</taxon>
        <taxon>Dikarya</taxon>
        <taxon>Ascomycota</taxon>
        <taxon>Pezizomycotina</taxon>
        <taxon>Sordariomycetes</taxon>
        <taxon>Hypocreomycetidae</taxon>
        <taxon>Hypocreales</taxon>
        <taxon>Ophiocordycipitaceae</taxon>
        <taxon>Purpureocillium</taxon>
    </lineage>
</organism>